<keyword evidence="1" id="KW-0812">Transmembrane</keyword>
<evidence type="ECO:0000313" key="2">
    <source>
        <dbReference type="EMBL" id="VDP22571.1"/>
    </source>
</evidence>
<gene>
    <name evidence="2" type="ORF">ECPE_LOCUS432</name>
</gene>
<reference evidence="4" key="1">
    <citation type="submission" date="2016-06" db="UniProtKB">
        <authorList>
            <consortium name="WormBaseParasite"/>
        </authorList>
    </citation>
    <scope>IDENTIFICATION</scope>
</reference>
<accession>A0A183A0E7</accession>
<sequence>MGLAMVLHQTLCAATLGLRLARVAHSRKTQCYAIVILIGYLILVPIGTTLGLSLHYNSARIPNPFPCVNSSSICDVANLTEDAHLSDDLRMSVLMSVFQNFAASAFLYVVFMEMLPSELSASASPGVSCHMTNGGGGGGGADAFSTKHQKHTLISCLCAFLGFGFVAMLRIFHQHHPG</sequence>
<name>A0A183A0E7_9TREM</name>
<dbReference type="EMBL" id="UZAN01001393">
    <property type="protein sequence ID" value="VDP22571.1"/>
    <property type="molecule type" value="Genomic_DNA"/>
</dbReference>
<keyword evidence="3" id="KW-1185">Reference proteome</keyword>
<evidence type="ECO:0000313" key="4">
    <source>
        <dbReference type="WBParaSite" id="ECPE_0000043201-mRNA-1"/>
    </source>
</evidence>
<evidence type="ECO:0000313" key="3">
    <source>
        <dbReference type="Proteomes" id="UP000272942"/>
    </source>
</evidence>
<feature type="transmembrane region" description="Helical" evidence="1">
    <location>
        <begin position="152"/>
        <end position="172"/>
    </location>
</feature>
<dbReference type="AlphaFoldDB" id="A0A183A0E7"/>
<keyword evidence="1" id="KW-1133">Transmembrane helix</keyword>
<keyword evidence="1" id="KW-0472">Membrane</keyword>
<dbReference type="OrthoDB" id="448280at2759"/>
<organism evidence="4">
    <name type="scientific">Echinostoma caproni</name>
    <dbReference type="NCBI Taxonomy" id="27848"/>
    <lineage>
        <taxon>Eukaryota</taxon>
        <taxon>Metazoa</taxon>
        <taxon>Spiralia</taxon>
        <taxon>Lophotrochozoa</taxon>
        <taxon>Platyhelminthes</taxon>
        <taxon>Trematoda</taxon>
        <taxon>Digenea</taxon>
        <taxon>Plagiorchiida</taxon>
        <taxon>Echinostomata</taxon>
        <taxon>Echinostomatoidea</taxon>
        <taxon>Echinostomatidae</taxon>
        <taxon>Echinostoma</taxon>
    </lineage>
</organism>
<feature type="transmembrane region" description="Helical" evidence="1">
    <location>
        <begin position="31"/>
        <end position="54"/>
    </location>
</feature>
<dbReference type="Proteomes" id="UP000272942">
    <property type="component" value="Unassembled WGS sequence"/>
</dbReference>
<dbReference type="WBParaSite" id="ECPE_0000043201-mRNA-1">
    <property type="protein sequence ID" value="ECPE_0000043201-mRNA-1"/>
    <property type="gene ID" value="ECPE_0000043201"/>
</dbReference>
<feature type="transmembrane region" description="Helical" evidence="1">
    <location>
        <begin position="93"/>
        <end position="111"/>
    </location>
</feature>
<reference evidence="2 3" key="2">
    <citation type="submission" date="2018-11" db="EMBL/GenBank/DDBJ databases">
        <authorList>
            <consortium name="Pathogen Informatics"/>
        </authorList>
    </citation>
    <scope>NUCLEOTIDE SEQUENCE [LARGE SCALE GENOMIC DNA]</scope>
    <source>
        <strain evidence="2 3">Egypt</strain>
    </source>
</reference>
<protein>
    <submittedName>
        <fullName evidence="4">G_PROTEIN_RECEP_F1_2 domain-containing protein</fullName>
    </submittedName>
</protein>
<proteinExistence type="predicted"/>
<evidence type="ECO:0000256" key="1">
    <source>
        <dbReference type="SAM" id="Phobius"/>
    </source>
</evidence>